<dbReference type="EMBL" id="AP011645">
    <property type="protein sequence ID" value="BAL53010.1"/>
    <property type="molecule type" value="Genomic_DNA"/>
</dbReference>
<dbReference type="SUPFAM" id="SSF52540">
    <property type="entry name" value="P-loop containing nucleoside triphosphate hydrolases"/>
    <property type="match status" value="1"/>
</dbReference>
<accession>H5SA24</accession>
<dbReference type="InterPro" id="IPR052732">
    <property type="entry name" value="Cell-binding_unc_protein"/>
</dbReference>
<gene>
    <name evidence="1" type="ORF">HGMM_F04A11C28</name>
</gene>
<dbReference type="PANTHER" id="PTHR43883:SF1">
    <property type="entry name" value="GLUCONOKINASE"/>
    <property type="match status" value="1"/>
</dbReference>
<sequence length="194" mass="23206">MIRWRELFEELPEPWLVMVCGLVGVGKTTIARQIARELRARYLSTDRVGYRLFGAQRSYDDAYYRRVYEYMIVRADRALGKRRHVVLDGTFLRREIRQRFFAEFRDKASLWVVYVTCPEEIVRVRLEARHEKSLRERGYSDGRYEIYHAMKEKLSDGWGDPRAEEISWITVDTAFQEPQIIGVRTQTRNFELLT</sequence>
<proteinExistence type="predicted"/>
<evidence type="ECO:0000313" key="1">
    <source>
        <dbReference type="EMBL" id="BAL53010.1"/>
    </source>
</evidence>
<dbReference type="Gene3D" id="3.40.50.300">
    <property type="entry name" value="P-loop containing nucleotide triphosphate hydrolases"/>
    <property type="match status" value="1"/>
</dbReference>
<protein>
    <submittedName>
        <fullName evidence="1">Hypothetical conserved protein</fullName>
    </submittedName>
</protein>
<dbReference type="AlphaFoldDB" id="H5SA24"/>
<dbReference type="PANTHER" id="PTHR43883">
    <property type="entry name" value="SLR0207 PROTEIN"/>
    <property type="match status" value="1"/>
</dbReference>
<organism evidence="1">
    <name type="scientific">uncultured Acetothermia bacterium</name>
    <dbReference type="NCBI Taxonomy" id="236499"/>
    <lineage>
        <taxon>Bacteria</taxon>
        <taxon>Candidatus Bipolaricaulota</taxon>
        <taxon>environmental samples</taxon>
    </lineage>
</organism>
<name>H5SA24_9BACT</name>
<dbReference type="Pfam" id="PF13671">
    <property type="entry name" value="AAA_33"/>
    <property type="match status" value="1"/>
</dbReference>
<dbReference type="InterPro" id="IPR027417">
    <property type="entry name" value="P-loop_NTPase"/>
</dbReference>
<reference evidence="1" key="1">
    <citation type="journal article" date="2005" name="Environ. Microbiol.">
        <title>Genetic and functional properties of uncultivated thermophilic crenarchaeotes from a subsurface gold mine as revealed by analysis of genome fragments.</title>
        <authorList>
            <person name="Nunoura T."/>
            <person name="Hirayama H."/>
            <person name="Takami H."/>
            <person name="Oida H."/>
            <person name="Nishi S."/>
            <person name="Shimamura S."/>
            <person name="Suzuki Y."/>
            <person name="Inagaki F."/>
            <person name="Takai K."/>
            <person name="Nealson K.H."/>
            <person name="Horikoshi K."/>
        </authorList>
    </citation>
    <scope>NUCLEOTIDE SEQUENCE</scope>
</reference>
<reference evidence="1" key="2">
    <citation type="journal article" date="2012" name="PLoS ONE">
        <title>A Deeply Branching Thermophilic Bacterium with an Ancient Acetyl-CoA Pathway Dominates a Subsurface Ecosystem.</title>
        <authorList>
            <person name="Takami H."/>
            <person name="Noguchi H."/>
            <person name="Takaki Y."/>
            <person name="Uchiyama I."/>
            <person name="Toyoda A."/>
            <person name="Nishi S."/>
            <person name="Chee G.-J."/>
            <person name="Arai W."/>
            <person name="Nunoura T."/>
            <person name="Itoh T."/>
            <person name="Hattori M."/>
            <person name="Takai K."/>
        </authorList>
    </citation>
    <scope>NUCLEOTIDE SEQUENCE</scope>
</reference>